<gene>
    <name evidence="2" type="ORF">ERUC_LOCUS6198</name>
</gene>
<keyword evidence="3" id="KW-1185">Reference proteome</keyword>
<evidence type="ECO:0000313" key="3">
    <source>
        <dbReference type="Proteomes" id="UP001642260"/>
    </source>
</evidence>
<protein>
    <submittedName>
        <fullName evidence="2">Uncharacterized protein</fullName>
    </submittedName>
</protein>
<feature type="compositionally biased region" description="Basic and acidic residues" evidence="1">
    <location>
        <begin position="78"/>
        <end position="88"/>
    </location>
</feature>
<evidence type="ECO:0000313" key="2">
    <source>
        <dbReference type="EMBL" id="CAH8312469.1"/>
    </source>
</evidence>
<accession>A0ABC8J3G0</accession>
<dbReference type="EMBL" id="CAKOAT010075154">
    <property type="protein sequence ID" value="CAH8312469.1"/>
    <property type="molecule type" value="Genomic_DNA"/>
</dbReference>
<dbReference type="AlphaFoldDB" id="A0ABC8J3G0"/>
<evidence type="ECO:0000256" key="1">
    <source>
        <dbReference type="SAM" id="MobiDB-lite"/>
    </source>
</evidence>
<proteinExistence type="predicted"/>
<organism evidence="2 3">
    <name type="scientific">Eruca vesicaria subsp. sativa</name>
    <name type="common">Garden rocket</name>
    <name type="synonym">Eruca sativa</name>
    <dbReference type="NCBI Taxonomy" id="29727"/>
    <lineage>
        <taxon>Eukaryota</taxon>
        <taxon>Viridiplantae</taxon>
        <taxon>Streptophyta</taxon>
        <taxon>Embryophyta</taxon>
        <taxon>Tracheophyta</taxon>
        <taxon>Spermatophyta</taxon>
        <taxon>Magnoliopsida</taxon>
        <taxon>eudicotyledons</taxon>
        <taxon>Gunneridae</taxon>
        <taxon>Pentapetalae</taxon>
        <taxon>rosids</taxon>
        <taxon>malvids</taxon>
        <taxon>Brassicales</taxon>
        <taxon>Brassicaceae</taxon>
        <taxon>Brassiceae</taxon>
        <taxon>Eruca</taxon>
    </lineage>
</organism>
<name>A0ABC8J3G0_ERUVS</name>
<sequence length="134" mass="15042">MERILEQVVSYLKTEIKKKEKKLDHNRKLIKELESRMMFQIENGDLSQTQIDDLKAYLSSRSGTQHPYPSVINESILGDDHDIPKASDDVAPEEGPSLHPKGKGNMEPSDDVDDEMKKTYHQGESSKSGGADDA</sequence>
<reference evidence="2 3" key="1">
    <citation type="submission" date="2022-03" db="EMBL/GenBank/DDBJ databases">
        <authorList>
            <person name="Macdonald S."/>
            <person name="Ahmed S."/>
            <person name="Newling K."/>
        </authorList>
    </citation>
    <scope>NUCLEOTIDE SEQUENCE [LARGE SCALE GENOMIC DNA]</scope>
</reference>
<dbReference type="Proteomes" id="UP001642260">
    <property type="component" value="Unassembled WGS sequence"/>
</dbReference>
<comment type="caution">
    <text evidence="2">The sequence shown here is derived from an EMBL/GenBank/DDBJ whole genome shotgun (WGS) entry which is preliminary data.</text>
</comment>
<feature type="region of interest" description="Disordered" evidence="1">
    <location>
        <begin position="60"/>
        <end position="134"/>
    </location>
</feature>